<keyword evidence="7" id="KW-1133">Transmembrane helix</keyword>
<protein>
    <submittedName>
        <fullName evidence="10">Methyl-accepting chemotaxis protein</fullName>
    </submittedName>
</protein>
<accession>A0A366E1G3</accession>
<evidence type="ECO:0000313" key="11">
    <source>
        <dbReference type="Proteomes" id="UP000252254"/>
    </source>
</evidence>
<evidence type="ECO:0000313" key="10">
    <source>
        <dbReference type="EMBL" id="RBO95268.1"/>
    </source>
</evidence>
<dbReference type="Proteomes" id="UP000252254">
    <property type="component" value="Unassembled WGS sequence"/>
</dbReference>
<keyword evidence="3 7" id="KW-0472">Membrane</keyword>
<dbReference type="Gene3D" id="6.10.340.10">
    <property type="match status" value="1"/>
</dbReference>
<dbReference type="AlphaFoldDB" id="A0A366E1G3"/>
<keyword evidence="2" id="KW-1003">Cell membrane</keyword>
<dbReference type="Pfam" id="PF00015">
    <property type="entry name" value="MCPsignal"/>
    <property type="match status" value="1"/>
</dbReference>
<dbReference type="EMBL" id="QNRI01000009">
    <property type="protein sequence ID" value="RBO95268.1"/>
    <property type="molecule type" value="Genomic_DNA"/>
</dbReference>
<dbReference type="Pfam" id="PF00672">
    <property type="entry name" value="HAMP"/>
    <property type="match status" value="1"/>
</dbReference>
<feature type="transmembrane region" description="Helical" evidence="7">
    <location>
        <begin position="164"/>
        <end position="185"/>
    </location>
</feature>
<organism evidence="10 11">
    <name type="scientific">Paraliobacillus ryukyuensis</name>
    <dbReference type="NCBI Taxonomy" id="200904"/>
    <lineage>
        <taxon>Bacteria</taxon>
        <taxon>Bacillati</taxon>
        <taxon>Bacillota</taxon>
        <taxon>Bacilli</taxon>
        <taxon>Bacillales</taxon>
        <taxon>Bacillaceae</taxon>
        <taxon>Paraliobacillus</taxon>
    </lineage>
</organism>
<comment type="subcellular location">
    <subcellularLocation>
        <location evidence="1">Cell membrane</location>
    </subcellularLocation>
</comment>
<dbReference type="PANTHER" id="PTHR32089">
    <property type="entry name" value="METHYL-ACCEPTING CHEMOTAXIS PROTEIN MCPB"/>
    <property type="match status" value="1"/>
</dbReference>
<sequence>MSIKKKLFFNTLTTIVLAVAIIAYIIINMLQIQSSNSDQVDSLVTIEQFKSEMHSTQQSLSSFSTNQSDALVQEATTSIELSEELLTELNNIVTQEESRNYVTKITDKFGEWKEATLEVLETGDGSAADKQASRLAGIENDVYMLQLYAEAGYEQSQEALSQKVQFIIIASAIGVLILIAISAFVSNRITSPITKTLKQLAANSNEVTNGNLAIEPIDYKKDDELGQLNRSFDQMIEQIRTLLNSIGSVSKQVEGFAEEIEKENGTVTEINQQVAASTDELAQGTQTISSDLQDAVTKVEQMDKAFASNVNYTDQSVQFGSEAIQAVKAGLAALEKQRALIQDNAATTESIKSATQSFVESTKKIQAMAHSVSDIANQTNLLALNAAIEASRAGEAGKGFAVVADEVRKLAEETTEATTEIFDMVGSIETGIEAVTSAVDKGVSISEEERSSMETTNTAFDDINRKVVSITDKLEELMQGIEHSKGLGSDVLQNVESISAVVEETASGNEEIAASTQEQLTAFQNVVTKVTELRTLTDELNGTVNKFTL</sequence>
<dbReference type="GO" id="GO:0005886">
    <property type="term" value="C:plasma membrane"/>
    <property type="evidence" value="ECO:0007669"/>
    <property type="project" value="UniProtKB-SubCell"/>
</dbReference>
<dbReference type="RefSeq" id="WP_113869650.1">
    <property type="nucleotide sequence ID" value="NZ_BAABQN010000006.1"/>
</dbReference>
<feature type="domain" description="Methyl-accepting transducer" evidence="8">
    <location>
        <begin position="263"/>
        <end position="513"/>
    </location>
</feature>
<dbReference type="OrthoDB" id="2450685at2"/>
<evidence type="ECO:0000256" key="5">
    <source>
        <dbReference type="ARBA" id="ARBA00029447"/>
    </source>
</evidence>
<keyword evidence="11" id="KW-1185">Reference proteome</keyword>
<evidence type="ECO:0000256" key="2">
    <source>
        <dbReference type="ARBA" id="ARBA00022475"/>
    </source>
</evidence>
<evidence type="ECO:0000259" key="8">
    <source>
        <dbReference type="PROSITE" id="PS50111"/>
    </source>
</evidence>
<dbReference type="SMART" id="SM00304">
    <property type="entry name" value="HAMP"/>
    <property type="match status" value="1"/>
</dbReference>
<evidence type="ECO:0000256" key="4">
    <source>
        <dbReference type="ARBA" id="ARBA00023224"/>
    </source>
</evidence>
<gene>
    <name evidence="10" type="ORF">DES48_109105</name>
</gene>
<reference evidence="10 11" key="1">
    <citation type="submission" date="2018-06" db="EMBL/GenBank/DDBJ databases">
        <title>Genomic Encyclopedia of Type Strains, Phase IV (KMG-IV): sequencing the most valuable type-strain genomes for metagenomic binning, comparative biology and taxonomic classification.</title>
        <authorList>
            <person name="Goeker M."/>
        </authorList>
    </citation>
    <scope>NUCLEOTIDE SEQUENCE [LARGE SCALE GENOMIC DNA]</scope>
    <source>
        <strain evidence="10 11">DSM 15140</strain>
    </source>
</reference>
<dbReference type="PROSITE" id="PS50885">
    <property type="entry name" value="HAMP"/>
    <property type="match status" value="1"/>
</dbReference>
<dbReference type="PROSITE" id="PS50111">
    <property type="entry name" value="CHEMOTAXIS_TRANSDUC_2"/>
    <property type="match status" value="1"/>
</dbReference>
<dbReference type="PANTHER" id="PTHR32089:SF112">
    <property type="entry name" value="LYSOZYME-LIKE PROTEIN-RELATED"/>
    <property type="match status" value="1"/>
</dbReference>
<evidence type="ECO:0000256" key="3">
    <source>
        <dbReference type="ARBA" id="ARBA00023136"/>
    </source>
</evidence>
<dbReference type="SMART" id="SM00283">
    <property type="entry name" value="MA"/>
    <property type="match status" value="1"/>
</dbReference>
<keyword evidence="7" id="KW-0812">Transmembrane</keyword>
<dbReference type="Gene3D" id="1.10.287.950">
    <property type="entry name" value="Methyl-accepting chemotaxis protein"/>
    <property type="match status" value="1"/>
</dbReference>
<proteinExistence type="inferred from homology"/>
<dbReference type="InterPro" id="IPR004089">
    <property type="entry name" value="MCPsignal_dom"/>
</dbReference>
<evidence type="ECO:0000256" key="6">
    <source>
        <dbReference type="PROSITE-ProRule" id="PRU00284"/>
    </source>
</evidence>
<evidence type="ECO:0000259" key="9">
    <source>
        <dbReference type="PROSITE" id="PS50885"/>
    </source>
</evidence>
<evidence type="ECO:0000256" key="1">
    <source>
        <dbReference type="ARBA" id="ARBA00004236"/>
    </source>
</evidence>
<evidence type="ECO:0000256" key="7">
    <source>
        <dbReference type="SAM" id="Phobius"/>
    </source>
</evidence>
<feature type="domain" description="HAMP" evidence="9">
    <location>
        <begin position="191"/>
        <end position="244"/>
    </location>
</feature>
<comment type="similarity">
    <text evidence="5">Belongs to the methyl-accepting chemotaxis (MCP) protein family.</text>
</comment>
<dbReference type="GO" id="GO:0007165">
    <property type="term" value="P:signal transduction"/>
    <property type="evidence" value="ECO:0007669"/>
    <property type="project" value="UniProtKB-KW"/>
</dbReference>
<name>A0A366E1G3_9BACI</name>
<dbReference type="STRING" id="200904.GCA_900168775_03496"/>
<feature type="transmembrane region" description="Helical" evidence="7">
    <location>
        <begin position="7"/>
        <end position="27"/>
    </location>
</feature>
<keyword evidence="4 6" id="KW-0807">Transducer</keyword>
<dbReference type="SUPFAM" id="SSF58104">
    <property type="entry name" value="Methyl-accepting chemotaxis protein (MCP) signaling domain"/>
    <property type="match status" value="1"/>
</dbReference>
<dbReference type="CDD" id="cd06225">
    <property type="entry name" value="HAMP"/>
    <property type="match status" value="1"/>
</dbReference>
<comment type="caution">
    <text evidence="10">The sequence shown here is derived from an EMBL/GenBank/DDBJ whole genome shotgun (WGS) entry which is preliminary data.</text>
</comment>
<dbReference type="InterPro" id="IPR003660">
    <property type="entry name" value="HAMP_dom"/>
</dbReference>